<name>A0A225UDH7_9STRA</name>
<sequence length="65" mass="7299">MDQRILGHNDDSQSSQDIGICLSTGALRMAQNAIRPKGGWRCFAEKMKAAEDLVKRKQVYSAEHH</sequence>
<evidence type="ECO:0000313" key="2">
    <source>
        <dbReference type="Proteomes" id="UP000198211"/>
    </source>
</evidence>
<comment type="caution">
    <text evidence="1">The sequence shown here is derived from an EMBL/GenBank/DDBJ whole genome shotgun (WGS) entry which is preliminary data.</text>
</comment>
<dbReference type="AlphaFoldDB" id="A0A225UDH7"/>
<organism evidence="1 2">
    <name type="scientific">Phytophthora megakarya</name>
    <dbReference type="NCBI Taxonomy" id="4795"/>
    <lineage>
        <taxon>Eukaryota</taxon>
        <taxon>Sar</taxon>
        <taxon>Stramenopiles</taxon>
        <taxon>Oomycota</taxon>
        <taxon>Peronosporomycetes</taxon>
        <taxon>Peronosporales</taxon>
        <taxon>Peronosporaceae</taxon>
        <taxon>Phytophthora</taxon>
    </lineage>
</organism>
<evidence type="ECO:0000313" key="1">
    <source>
        <dbReference type="EMBL" id="OWY91154.1"/>
    </source>
</evidence>
<reference evidence="2" key="1">
    <citation type="submission" date="2017-03" db="EMBL/GenBank/DDBJ databases">
        <title>Phytopthora megakarya and P. palmivora, two closely related causual agents of cacao black pod achieved similar genome size and gene model numbers by different mechanisms.</title>
        <authorList>
            <person name="Ali S."/>
            <person name="Shao J."/>
            <person name="Larry D.J."/>
            <person name="Kronmiller B."/>
            <person name="Shen D."/>
            <person name="Strem M.D."/>
            <person name="Melnick R.L."/>
            <person name="Guiltinan M.J."/>
            <person name="Tyler B.M."/>
            <person name="Meinhardt L.W."/>
            <person name="Bailey B.A."/>
        </authorList>
    </citation>
    <scope>NUCLEOTIDE SEQUENCE [LARGE SCALE GENOMIC DNA]</scope>
    <source>
        <strain evidence="2">zdho120</strain>
    </source>
</reference>
<protein>
    <submittedName>
        <fullName evidence="1">Uncharacterized protein</fullName>
    </submittedName>
</protein>
<gene>
    <name evidence="1" type="ORF">PHMEG_00040386</name>
</gene>
<dbReference type="Proteomes" id="UP000198211">
    <property type="component" value="Unassembled WGS sequence"/>
</dbReference>
<keyword evidence="2" id="KW-1185">Reference proteome</keyword>
<dbReference type="EMBL" id="NBNE01020940">
    <property type="protein sequence ID" value="OWY91154.1"/>
    <property type="molecule type" value="Genomic_DNA"/>
</dbReference>
<proteinExistence type="predicted"/>
<accession>A0A225UDH7</accession>